<gene>
    <name evidence="1" type="ORF">BDV98DRAFT_572638</name>
</gene>
<organism evidence="1 2">
    <name type="scientific">Pterulicium gracile</name>
    <dbReference type="NCBI Taxonomy" id="1884261"/>
    <lineage>
        <taxon>Eukaryota</taxon>
        <taxon>Fungi</taxon>
        <taxon>Dikarya</taxon>
        <taxon>Basidiomycota</taxon>
        <taxon>Agaricomycotina</taxon>
        <taxon>Agaricomycetes</taxon>
        <taxon>Agaricomycetidae</taxon>
        <taxon>Agaricales</taxon>
        <taxon>Pleurotineae</taxon>
        <taxon>Pterulaceae</taxon>
        <taxon>Pterulicium</taxon>
    </lineage>
</organism>
<dbReference type="PANTHER" id="PTHR28152:SF1">
    <property type="entry name" value="HYDROXYACYL-THIOESTER DEHYDRATASE TYPE 2, MITOCHONDRIAL"/>
    <property type="match status" value="1"/>
</dbReference>
<dbReference type="SUPFAM" id="SSF54637">
    <property type="entry name" value="Thioesterase/thiol ester dehydrase-isomerase"/>
    <property type="match status" value="1"/>
</dbReference>
<evidence type="ECO:0000313" key="1">
    <source>
        <dbReference type="EMBL" id="TFK98714.1"/>
    </source>
</evidence>
<proteinExistence type="predicted"/>
<dbReference type="Gene3D" id="3.10.129.10">
    <property type="entry name" value="Hotdog Thioesterase"/>
    <property type="match status" value="1"/>
</dbReference>
<keyword evidence="2" id="KW-1185">Reference proteome</keyword>
<dbReference type="EMBL" id="ML178838">
    <property type="protein sequence ID" value="TFK98714.1"/>
    <property type="molecule type" value="Genomic_DNA"/>
</dbReference>
<reference evidence="1 2" key="1">
    <citation type="journal article" date="2019" name="Nat. Ecol. Evol.">
        <title>Megaphylogeny resolves global patterns of mushroom evolution.</title>
        <authorList>
            <person name="Varga T."/>
            <person name="Krizsan K."/>
            <person name="Foldi C."/>
            <person name="Dima B."/>
            <person name="Sanchez-Garcia M."/>
            <person name="Sanchez-Ramirez S."/>
            <person name="Szollosi G.J."/>
            <person name="Szarkandi J.G."/>
            <person name="Papp V."/>
            <person name="Albert L."/>
            <person name="Andreopoulos W."/>
            <person name="Angelini C."/>
            <person name="Antonin V."/>
            <person name="Barry K.W."/>
            <person name="Bougher N.L."/>
            <person name="Buchanan P."/>
            <person name="Buyck B."/>
            <person name="Bense V."/>
            <person name="Catcheside P."/>
            <person name="Chovatia M."/>
            <person name="Cooper J."/>
            <person name="Damon W."/>
            <person name="Desjardin D."/>
            <person name="Finy P."/>
            <person name="Geml J."/>
            <person name="Haridas S."/>
            <person name="Hughes K."/>
            <person name="Justo A."/>
            <person name="Karasinski D."/>
            <person name="Kautmanova I."/>
            <person name="Kiss B."/>
            <person name="Kocsube S."/>
            <person name="Kotiranta H."/>
            <person name="LaButti K.M."/>
            <person name="Lechner B.E."/>
            <person name="Liimatainen K."/>
            <person name="Lipzen A."/>
            <person name="Lukacs Z."/>
            <person name="Mihaltcheva S."/>
            <person name="Morgado L.N."/>
            <person name="Niskanen T."/>
            <person name="Noordeloos M.E."/>
            <person name="Ohm R.A."/>
            <person name="Ortiz-Santana B."/>
            <person name="Ovrebo C."/>
            <person name="Racz N."/>
            <person name="Riley R."/>
            <person name="Savchenko A."/>
            <person name="Shiryaev A."/>
            <person name="Soop K."/>
            <person name="Spirin V."/>
            <person name="Szebenyi C."/>
            <person name="Tomsovsky M."/>
            <person name="Tulloss R.E."/>
            <person name="Uehling J."/>
            <person name="Grigoriev I.V."/>
            <person name="Vagvolgyi C."/>
            <person name="Papp T."/>
            <person name="Martin F.M."/>
            <person name="Miettinen O."/>
            <person name="Hibbett D.S."/>
            <person name="Nagy L.G."/>
        </authorList>
    </citation>
    <scope>NUCLEOTIDE SEQUENCE [LARGE SCALE GENOMIC DNA]</scope>
    <source>
        <strain evidence="1 2">CBS 309.79</strain>
    </source>
</reference>
<name>A0A5C3Q9G2_9AGAR</name>
<sequence length="162" mass="18358">MRSRDGRESVSLNGFEGDNPTIFVNQRMEFTQPKGVTPKAISVVEERRHAYLLPSKPDSGKKRVAKPVKDIPTQVDFELRYTPSAITLFRFSALIFNAHYIHLDRSYAQEVAGYPDLLVHGVLSALKLLEAFTTLNPELSLKSFEYRAHNPMIVDRCDHLGV</sequence>
<dbReference type="STRING" id="1884261.A0A5C3Q9G2"/>
<dbReference type="OrthoDB" id="3257538at2759"/>
<dbReference type="GO" id="GO:0005739">
    <property type="term" value="C:mitochondrion"/>
    <property type="evidence" value="ECO:0007669"/>
    <property type="project" value="TreeGrafter"/>
</dbReference>
<dbReference type="PANTHER" id="PTHR28152">
    <property type="entry name" value="HYDROXYACYL-THIOESTER DEHYDRATASE TYPE 2, MITOCHONDRIAL"/>
    <property type="match status" value="1"/>
</dbReference>
<evidence type="ECO:0008006" key="3">
    <source>
        <dbReference type="Google" id="ProtNLM"/>
    </source>
</evidence>
<dbReference type="AlphaFoldDB" id="A0A5C3Q9G2"/>
<dbReference type="InterPro" id="IPR052741">
    <property type="entry name" value="Mitochondrial_HTD2"/>
</dbReference>
<evidence type="ECO:0000313" key="2">
    <source>
        <dbReference type="Proteomes" id="UP000305067"/>
    </source>
</evidence>
<accession>A0A5C3Q9G2</accession>
<dbReference type="Proteomes" id="UP000305067">
    <property type="component" value="Unassembled WGS sequence"/>
</dbReference>
<dbReference type="GO" id="GO:0019171">
    <property type="term" value="F:(3R)-hydroxyacyl-[acyl-carrier-protein] dehydratase activity"/>
    <property type="evidence" value="ECO:0007669"/>
    <property type="project" value="TreeGrafter"/>
</dbReference>
<protein>
    <recommendedName>
        <fullName evidence="3">MaoC-like domain-containing protein</fullName>
    </recommendedName>
</protein>
<dbReference type="InterPro" id="IPR029069">
    <property type="entry name" value="HotDog_dom_sf"/>
</dbReference>